<reference evidence="2 3" key="1">
    <citation type="submission" date="2020-05" db="EMBL/GenBank/DDBJ databases">
        <title>Genomic Encyclopedia of Type Strains, Phase IV (KMG-V): Genome sequencing to study the core and pangenomes of soil and plant-associated prokaryotes.</title>
        <authorList>
            <person name="Whitman W."/>
        </authorList>
    </citation>
    <scope>NUCLEOTIDE SEQUENCE [LARGE SCALE GENOMIC DNA]</scope>
    <source>
        <strain evidence="2 3">C29</strain>
    </source>
</reference>
<evidence type="ECO:0000313" key="2">
    <source>
        <dbReference type="EMBL" id="NRT58359.1"/>
    </source>
</evidence>
<dbReference type="GO" id="GO:0003677">
    <property type="term" value="F:DNA binding"/>
    <property type="evidence" value="ECO:0007669"/>
    <property type="project" value="UniProtKB-KW"/>
</dbReference>
<sequence>MAQTRSPDLAAFDKAPDAAKVRVNTVAALYGVSEVTIWRRARAGLIPAPTKIGGTTVWSVGDVRRHLAGA</sequence>
<comment type="caution">
    <text evidence="2">The sequence shown here is derived from an EMBL/GenBank/DDBJ whole genome shotgun (WGS) entry which is preliminary data.</text>
</comment>
<proteinExistence type="predicted"/>
<protein>
    <submittedName>
        <fullName evidence="2">DNA-binding transcriptional regulator AlpA</fullName>
    </submittedName>
</protein>
<evidence type="ECO:0000259" key="1">
    <source>
        <dbReference type="Pfam" id="PF12728"/>
    </source>
</evidence>
<feature type="domain" description="Helix-turn-helix" evidence="1">
    <location>
        <begin position="23"/>
        <end position="68"/>
    </location>
</feature>
<keyword evidence="2" id="KW-0238">DNA-binding</keyword>
<gene>
    <name evidence="2" type="ORF">HNQ01_004127</name>
</gene>
<dbReference type="Proteomes" id="UP001516061">
    <property type="component" value="Unassembled WGS sequence"/>
</dbReference>
<evidence type="ECO:0000313" key="3">
    <source>
        <dbReference type="Proteomes" id="UP001516061"/>
    </source>
</evidence>
<dbReference type="Gene3D" id="1.10.238.160">
    <property type="match status" value="1"/>
</dbReference>
<dbReference type="EMBL" id="JABSNM010000027">
    <property type="protein sequence ID" value="NRT58359.1"/>
    <property type="molecule type" value="Genomic_DNA"/>
</dbReference>
<dbReference type="Pfam" id="PF12728">
    <property type="entry name" value="HTH_17"/>
    <property type="match status" value="1"/>
</dbReference>
<accession>A0ABX2G9Z8</accession>
<dbReference type="RefSeq" id="WP_173807382.1">
    <property type="nucleotide sequence ID" value="NZ_JABSNM010000027.1"/>
</dbReference>
<keyword evidence="3" id="KW-1185">Reference proteome</keyword>
<organism evidence="2 3">
    <name type="scientific">Sphaerotilus uruguayifluvii</name>
    <dbReference type="NCBI Taxonomy" id="2735897"/>
    <lineage>
        <taxon>Bacteria</taxon>
        <taxon>Pseudomonadati</taxon>
        <taxon>Pseudomonadota</taxon>
        <taxon>Betaproteobacteria</taxon>
        <taxon>Burkholderiales</taxon>
        <taxon>Sphaerotilaceae</taxon>
        <taxon>Sphaerotilus</taxon>
    </lineage>
</organism>
<dbReference type="InterPro" id="IPR041657">
    <property type="entry name" value="HTH_17"/>
</dbReference>
<name>A0ABX2G9Z8_9BURK</name>